<accession>A0ABY7H826</accession>
<dbReference type="PANTHER" id="PTHR33164">
    <property type="entry name" value="TRANSCRIPTIONAL REGULATOR, MARR FAMILY"/>
    <property type="match status" value="1"/>
</dbReference>
<dbReference type="Gene3D" id="1.10.10.10">
    <property type="entry name" value="Winged helix-like DNA-binding domain superfamily/Winged helix DNA-binding domain"/>
    <property type="match status" value="1"/>
</dbReference>
<feature type="domain" description="HTH marR-type" evidence="2">
    <location>
        <begin position="1"/>
        <end position="141"/>
    </location>
</feature>
<evidence type="ECO:0000259" key="2">
    <source>
        <dbReference type="PROSITE" id="PS50995"/>
    </source>
</evidence>
<dbReference type="Proteomes" id="UP001164459">
    <property type="component" value="Chromosome"/>
</dbReference>
<evidence type="ECO:0000313" key="3">
    <source>
        <dbReference type="EMBL" id="WAS95240.1"/>
    </source>
</evidence>
<dbReference type="SMART" id="SM00347">
    <property type="entry name" value="HTH_MARR"/>
    <property type="match status" value="1"/>
</dbReference>
<gene>
    <name evidence="3" type="ORF">O0S08_03685</name>
</gene>
<proteinExistence type="predicted"/>
<dbReference type="PRINTS" id="PR00598">
    <property type="entry name" value="HTHMARR"/>
</dbReference>
<dbReference type="InterPro" id="IPR039422">
    <property type="entry name" value="MarR/SlyA-like"/>
</dbReference>
<evidence type="ECO:0000256" key="1">
    <source>
        <dbReference type="SAM" id="MobiDB-lite"/>
    </source>
</evidence>
<sequence>MAAKNLAMELASRALSLFPRFNRWASSAVRTGGLEGLSLRQFAVLAALRRDIHSPSDIAARLMVTPAVVTGLLARLERQGYVRREVAADDRRRHSLHLTDAGLKICHAVQQRLARELGAQFAGATAAELAELGRAFDRMDGVLAELEQALAAKPAGKSPRPRKSGAASAKPRTRGPAAARKPPRRAS</sequence>
<organism evidence="3 4">
    <name type="scientific">Nannocystis punicea</name>
    <dbReference type="NCBI Taxonomy" id="2995304"/>
    <lineage>
        <taxon>Bacteria</taxon>
        <taxon>Pseudomonadati</taxon>
        <taxon>Myxococcota</taxon>
        <taxon>Polyangia</taxon>
        <taxon>Nannocystales</taxon>
        <taxon>Nannocystaceae</taxon>
        <taxon>Nannocystis</taxon>
    </lineage>
</organism>
<dbReference type="PANTHER" id="PTHR33164:SF43">
    <property type="entry name" value="HTH-TYPE TRANSCRIPTIONAL REPRESSOR YETL"/>
    <property type="match status" value="1"/>
</dbReference>
<keyword evidence="4" id="KW-1185">Reference proteome</keyword>
<dbReference type="PROSITE" id="PS50995">
    <property type="entry name" value="HTH_MARR_2"/>
    <property type="match status" value="1"/>
</dbReference>
<dbReference type="SUPFAM" id="SSF46785">
    <property type="entry name" value="Winged helix' DNA-binding domain"/>
    <property type="match status" value="1"/>
</dbReference>
<dbReference type="Pfam" id="PF12802">
    <property type="entry name" value="MarR_2"/>
    <property type="match status" value="1"/>
</dbReference>
<dbReference type="InterPro" id="IPR000835">
    <property type="entry name" value="HTH_MarR-typ"/>
</dbReference>
<evidence type="ECO:0000313" key="4">
    <source>
        <dbReference type="Proteomes" id="UP001164459"/>
    </source>
</evidence>
<dbReference type="InterPro" id="IPR036388">
    <property type="entry name" value="WH-like_DNA-bd_sf"/>
</dbReference>
<name>A0ABY7H826_9BACT</name>
<protein>
    <submittedName>
        <fullName evidence="3">MarR family transcriptional regulator</fullName>
    </submittedName>
</protein>
<reference evidence="3" key="1">
    <citation type="submission" date="2022-11" db="EMBL/GenBank/DDBJ databases">
        <title>Minimal conservation of predation-associated metabolite biosynthetic gene clusters underscores biosynthetic potential of Myxococcota including descriptions for ten novel species: Archangium lansinium sp. nov., Myxococcus landrumus sp. nov., Nannocystis bai.</title>
        <authorList>
            <person name="Ahearne A."/>
            <person name="Stevens C."/>
            <person name="Dowd S."/>
        </authorList>
    </citation>
    <scope>NUCLEOTIDE SEQUENCE</scope>
    <source>
        <strain evidence="3">Fl3</strain>
    </source>
</reference>
<dbReference type="EMBL" id="CP114040">
    <property type="protein sequence ID" value="WAS95240.1"/>
    <property type="molecule type" value="Genomic_DNA"/>
</dbReference>
<feature type="region of interest" description="Disordered" evidence="1">
    <location>
        <begin position="151"/>
        <end position="187"/>
    </location>
</feature>
<dbReference type="InterPro" id="IPR036390">
    <property type="entry name" value="WH_DNA-bd_sf"/>
</dbReference>
<dbReference type="RefSeq" id="WP_269037572.1">
    <property type="nucleotide sequence ID" value="NZ_CP114040.1"/>
</dbReference>